<reference evidence="2" key="1">
    <citation type="submission" date="2017-05" db="EMBL/GenBank/DDBJ databases">
        <authorList>
            <person name="Song R."/>
            <person name="Chenine A.L."/>
            <person name="Ruprecht R.M."/>
        </authorList>
    </citation>
    <scope>NUCLEOTIDE SEQUENCE [LARGE SCALE GENOMIC DNA]</scope>
</reference>
<evidence type="ECO:0000313" key="2">
    <source>
        <dbReference type="Proteomes" id="UP000245764"/>
    </source>
</evidence>
<gene>
    <name evidence="1" type="ORF">ZT1E4_G9570</name>
</gene>
<dbReference type="Proteomes" id="UP000245764">
    <property type="component" value="Chromosome 10"/>
</dbReference>
<protein>
    <submittedName>
        <fullName evidence="1">Uncharacterized protein</fullName>
    </submittedName>
</protein>
<name>A0A2H1GZ17_ZYMTR</name>
<evidence type="ECO:0000313" key="1">
    <source>
        <dbReference type="EMBL" id="SMR58835.1"/>
    </source>
</evidence>
<organism evidence="1 2">
    <name type="scientific">Zymoseptoria tritici ST99CH_1E4</name>
    <dbReference type="NCBI Taxonomy" id="1276532"/>
    <lineage>
        <taxon>Eukaryota</taxon>
        <taxon>Fungi</taxon>
        <taxon>Dikarya</taxon>
        <taxon>Ascomycota</taxon>
        <taxon>Pezizomycotina</taxon>
        <taxon>Dothideomycetes</taxon>
        <taxon>Dothideomycetidae</taxon>
        <taxon>Mycosphaerellales</taxon>
        <taxon>Mycosphaerellaceae</taxon>
        <taxon>Zymoseptoria</taxon>
    </lineage>
</organism>
<sequence>MSHSMHEAEPEEEQRRVFLTQVQEQRRRVFEASGFLGIINAIQEQNADSIGVGTKPLSWKKDALWLLCQLSRDEMGSVFKTSILQEISEGRAGHRMLLDADSGLEFDTKLCVSYITDWQGKGLGRLDFETLIQAMEVGIRVDMNEQQFVRDGLDLIASIERSCAAFEALDVATLSATVTQWTLAARADLRAAEVEGTSYHVPRFQISWRGTSTHGQGNARPPKLDASMYACVVLHHLWPLRGFEVRNFALFSIAHESQAAVAEELTRWILCDKISSDPIKSIEGSSWPKDNGDWARHRRALFESGVLANIEPNMLQIRARQKWIVATAKDAEYSHERRALVHELTIQTIAVRGLISRVDMQAAGEMRLLSRQLEGLEAQVGKIQEAERNQIKHRDAALQFVHAMRSLGSTDEE</sequence>
<dbReference type="AlphaFoldDB" id="A0A2H1GZ17"/>
<accession>A0A2H1GZ17</accession>
<dbReference type="EMBL" id="LT854262">
    <property type="protein sequence ID" value="SMR58835.1"/>
    <property type="molecule type" value="Genomic_DNA"/>
</dbReference>
<proteinExistence type="predicted"/>